<evidence type="ECO:0000313" key="2">
    <source>
        <dbReference type="EMBL" id="GEP05602.1"/>
    </source>
</evidence>
<evidence type="ECO:0000313" key="3">
    <source>
        <dbReference type="EMBL" id="GLS65418.1"/>
    </source>
</evidence>
<feature type="signal peptide" evidence="1">
    <location>
        <begin position="1"/>
        <end position="24"/>
    </location>
</feature>
<evidence type="ECO:0000313" key="5">
    <source>
        <dbReference type="Proteomes" id="UP001156856"/>
    </source>
</evidence>
<dbReference type="Proteomes" id="UP000321960">
    <property type="component" value="Unassembled WGS sequence"/>
</dbReference>
<proteinExistence type="predicted"/>
<sequence>MPRSFPRAAAMTLLISLASQSSSAQDEPITLADDPFEVTDPNATPPGEANLSVVGSYERAARGRVRSTIGAETELSVGVAPNLDFRIGQAGAYGNLDIRRRLGTVSTDQDDPSGESDRAALGGTSRVGALYQLSEERGSLPAVGLLGRVRSLYGPGRVAYDTEAIALFGKTLKGGDLPLGASLNVGWVGRLDPQPGERPHRYLLNVSIGQAISRDTVLVATYAREQQDRGDQDFSLVQAGVRHRLRSQKAIVGLAAGFGLNTDTPQFQIALAVQWELGASP</sequence>
<reference evidence="2 4" key="3">
    <citation type="submission" date="2019-07" db="EMBL/GenBank/DDBJ databases">
        <title>Whole genome shotgun sequence of Methylobacterium oxalidis NBRC 107715.</title>
        <authorList>
            <person name="Hosoyama A."/>
            <person name="Uohara A."/>
            <person name="Ohji S."/>
            <person name="Ichikawa N."/>
        </authorList>
    </citation>
    <scope>NUCLEOTIDE SEQUENCE [LARGE SCALE GENOMIC DNA]</scope>
    <source>
        <strain evidence="2 4">NBRC 107715</strain>
    </source>
</reference>
<organism evidence="2 4">
    <name type="scientific">Methylobacterium oxalidis</name>
    <dbReference type="NCBI Taxonomy" id="944322"/>
    <lineage>
        <taxon>Bacteria</taxon>
        <taxon>Pseudomonadati</taxon>
        <taxon>Pseudomonadota</taxon>
        <taxon>Alphaproteobacteria</taxon>
        <taxon>Hyphomicrobiales</taxon>
        <taxon>Methylobacteriaceae</taxon>
        <taxon>Methylobacterium</taxon>
    </lineage>
</organism>
<reference evidence="5" key="2">
    <citation type="journal article" date="2019" name="Int. J. Syst. Evol. Microbiol.">
        <title>The Global Catalogue of Microorganisms (GCM) 10K type strain sequencing project: providing services to taxonomists for standard genome sequencing and annotation.</title>
        <authorList>
            <consortium name="The Broad Institute Genomics Platform"/>
            <consortium name="The Broad Institute Genome Sequencing Center for Infectious Disease"/>
            <person name="Wu L."/>
            <person name="Ma J."/>
        </authorList>
    </citation>
    <scope>NUCLEOTIDE SEQUENCE [LARGE SCALE GENOMIC DNA]</scope>
    <source>
        <strain evidence="5">NBRC 107715</strain>
    </source>
</reference>
<evidence type="ECO:0008006" key="6">
    <source>
        <dbReference type="Google" id="ProtNLM"/>
    </source>
</evidence>
<dbReference type="EMBL" id="BJZU01000073">
    <property type="protein sequence ID" value="GEP05602.1"/>
    <property type="molecule type" value="Genomic_DNA"/>
</dbReference>
<name>A0A512J6S7_9HYPH</name>
<keyword evidence="5" id="KW-1185">Reference proteome</keyword>
<dbReference type="AlphaFoldDB" id="A0A512J6S7"/>
<keyword evidence="1" id="KW-0732">Signal</keyword>
<comment type="caution">
    <text evidence="2">The sequence shown here is derived from an EMBL/GenBank/DDBJ whole genome shotgun (WGS) entry which is preliminary data.</text>
</comment>
<accession>A0A512J6S7</accession>
<dbReference type="Proteomes" id="UP001156856">
    <property type="component" value="Unassembled WGS sequence"/>
</dbReference>
<protein>
    <recommendedName>
        <fullName evidence="6">Transporter</fullName>
    </recommendedName>
</protein>
<evidence type="ECO:0000313" key="4">
    <source>
        <dbReference type="Proteomes" id="UP000321960"/>
    </source>
</evidence>
<reference evidence="3" key="4">
    <citation type="submission" date="2023-01" db="EMBL/GenBank/DDBJ databases">
        <title>Draft genome sequence of Methylobacterium oxalidis strain NBRC 107715.</title>
        <authorList>
            <person name="Sun Q."/>
            <person name="Mori K."/>
        </authorList>
    </citation>
    <scope>NUCLEOTIDE SEQUENCE</scope>
    <source>
        <strain evidence="3">NBRC 107715</strain>
    </source>
</reference>
<reference evidence="3" key="1">
    <citation type="journal article" date="2014" name="Int. J. Syst. Evol. Microbiol.">
        <title>Complete genome of a new Firmicutes species belonging to the dominant human colonic microbiota ('Ruminococcus bicirculans') reveals two chromosomes and a selective capacity to utilize plant glucans.</title>
        <authorList>
            <consortium name="NISC Comparative Sequencing Program"/>
            <person name="Wegmann U."/>
            <person name="Louis P."/>
            <person name="Goesmann A."/>
            <person name="Henrissat B."/>
            <person name="Duncan S.H."/>
            <person name="Flint H.J."/>
        </authorList>
    </citation>
    <scope>NUCLEOTIDE SEQUENCE</scope>
    <source>
        <strain evidence="3">NBRC 107715</strain>
    </source>
</reference>
<gene>
    <name evidence="3" type="ORF">GCM10007888_38000</name>
    <name evidence="2" type="ORF">MOX02_36400</name>
</gene>
<evidence type="ECO:0000256" key="1">
    <source>
        <dbReference type="SAM" id="SignalP"/>
    </source>
</evidence>
<feature type="chain" id="PRO_5021776535" description="Transporter" evidence="1">
    <location>
        <begin position="25"/>
        <end position="281"/>
    </location>
</feature>
<dbReference type="EMBL" id="BSPK01000072">
    <property type="protein sequence ID" value="GLS65418.1"/>
    <property type="molecule type" value="Genomic_DNA"/>
</dbReference>